<dbReference type="GO" id="GO:0032468">
    <property type="term" value="P:Golgi calcium ion homeostasis"/>
    <property type="evidence" value="ECO:0007669"/>
    <property type="project" value="TreeGrafter"/>
</dbReference>
<comment type="similarity">
    <text evidence="2 6">Belongs to the GDT1 family.</text>
</comment>
<name>A0AAV2B3M6_9ARAC</name>
<evidence type="ECO:0000313" key="8">
    <source>
        <dbReference type="Proteomes" id="UP001497382"/>
    </source>
</evidence>
<dbReference type="GO" id="GO:0015085">
    <property type="term" value="F:calcium ion transmembrane transporter activity"/>
    <property type="evidence" value="ECO:0007669"/>
    <property type="project" value="TreeGrafter"/>
</dbReference>
<keyword evidence="6" id="KW-0732">Signal</keyword>
<evidence type="ECO:0000256" key="6">
    <source>
        <dbReference type="RuleBase" id="RU365102"/>
    </source>
</evidence>
<evidence type="ECO:0000256" key="5">
    <source>
        <dbReference type="ARBA" id="ARBA00023136"/>
    </source>
</evidence>
<comment type="caution">
    <text evidence="7">The sequence shown here is derived from an EMBL/GenBank/DDBJ whole genome shotgun (WGS) entry which is preliminary data.</text>
</comment>
<proteinExistence type="inferred from homology"/>
<dbReference type="InterPro" id="IPR049555">
    <property type="entry name" value="GDT1-like_CS"/>
</dbReference>
<feature type="chain" id="PRO_5043087161" description="GDT1 family protein" evidence="6">
    <location>
        <begin position="20"/>
        <end position="200"/>
    </location>
</feature>
<dbReference type="AlphaFoldDB" id="A0AAV2B3M6"/>
<dbReference type="Proteomes" id="UP001497382">
    <property type="component" value="Unassembled WGS sequence"/>
</dbReference>
<sequence>MLSSFFIVCCACWWSAAVSWDYPAPSDSSFLSTYEPQVKPNGTLPSDSSFLSGVLSSLTVTAVSEVGDKTFFIALVLALTHPPAIVYAGALSALAFMTILSGFSMSSNAAKEELEEVQKTVETKMTYKGSLDLESGVRKLSTRWVFVESFTMTFISEWGDRSQIATVILAAKHCHRCGAGFDPRTCGLHSGCRSRGQADR</sequence>
<dbReference type="GO" id="GO:0016020">
    <property type="term" value="C:membrane"/>
    <property type="evidence" value="ECO:0007669"/>
    <property type="project" value="UniProtKB-SubCell"/>
</dbReference>
<keyword evidence="5" id="KW-0472">Membrane</keyword>
<dbReference type="GO" id="GO:0005794">
    <property type="term" value="C:Golgi apparatus"/>
    <property type="evidence" value="ECO:0007669"/>
    <property type="project" value="TreeGrafter"/>
</dbReference>
<keyword evidence="4" id="KW-1133">Transmembrane helix</keyword>
<organism evidence="7 8">
    <name type="scientific">Larinioides sclopetarius</name>
    <dbReference type="NCBI Taxonomy" id="280406"/>
    <lineage>
        <taxon>Eukaryota</taxon>
        <taxon>Metazoa</taxon>
        <taxon>Ecdysozoa</taxon>
        <taxon>Arthropoda</taxon>
        <taxon>Chelicerata</taxon>
        <taxon>Arachnida</taxon>
        <taxon>Araneae</taxon>
        <taxon>Araneomorphae</taxon>
        <taxon>Entelegynae</taxon>
        <taxon>Araneoidea</taxon>
        <taxon>Araneidae</taxon>
        <taxon>Larinioides</taxon>
    </lineage>
</organism>
<dbReference type="EMBL" id="CAXIEN010000271">
    <property type="protein sequence ID" value="CAL1290866.1"/>
    <property type="molecule type" value="Genomic_DNA"/>
</dbReference>
<evidence type="ECO:0000256" key="2">
    <source>
        <dbReference type="ARBA" id="ARBA00009190"/>
    </source>
</evidence>
<evidence type="ECO:0000256" key="1">
    <source>
        <dbReference type="ARBA" id="ARBA00004141"/>
    </source>
</evidence>
<dbReference type="PANTHER" id="PTHR12608:SF1">
    <property type="entry name" value="TRANSMEMBRANE PROTEIN 165"/>
    <property type="match status" value="1"/>
</dbReference>
<gene>
    <name evidence="7" type="ORF">LARSCL_LOCUS16746</name>
</gene>
<evidence type="ECO:0000256" key="4">
    <source>
        <dbReference type="ARBA" id="ARBA00022989"/>
    </source>
</evidence>
<comment type="subcellular location">
    <subcellularLocation>
        <location evidence="1 6">Membrane</location>
        <topology evidence="1 6">Multi-pass membrane protein</topology>
    </subcellularLocation>
</comment>
<feature type="signal peptide" evidence="6">
    <location>
        <begin position="1"/>
        <end position="19"/>
    </location>
</feature>
<dbReference type="PANTHER" id="PTHR12608">
    <property type="entry name" value="TRANSMEMBRANE PROTEIN HTP-1 RELATED"/>
    <property type="match status" value="1"/>
</dbReference>
<reference evidence="7 8" key="1">
    <citation type="submission" date="2024-04" db="EMBL/GenBank/DDBJ databases">
        <authorList>
            <person name="Rising A."/>
            <person name="Reimegard J."/>
            <person name="Sonavane S."/>
            <person name="Akerstrom W."/>
            <person name="Nylinder S."/>
            <person name="Hedman E."/>
            <person name="Kallberg Y."/>
        </authorList>
    </citation>
    <scope>NUCLEOTIDE SEQUENCE [LARGE SCALE GENOMIC DNA]</scope>
</reference>
<accession>A0AAV2B3M6</accession>
<evidence type="ECO:0000313" key="7">
    <source>
        <dbReference type="EMBL" id="CAL1290866.1"/>
    </source>
</evidence>
<dbReference type="InterPro" id="IPR001727">
    <property type="entry name" value="GDT1-like"/>
</dbReference>
<dbReference type="PROSITE" id="PS01214">
    <property type="entry name" value="UPF0016"/>
    <property type="match status" value="1"/>
</dbReference>
<keyword evidence="3" id="KW-0812">Transmembrane</keyword>
<protein>
    <recommendedName>
        <fullName evidence="6">GDT1 family protein</fullName>
    </recommendedName>
</protein>
<dbReference type="GO" id="GO:0032472">
    <property type="term" value="P:Golgi calcium ion transport"/>
    <property type="evidence" value="ECO:0007669"/>
    <property type="project" value="TreeGrafter"/>
</dbReference>
<dbReference type="Pfam" id="PF01169">
    <property type="entry name" value="GDT1"/>
    <property type="match status" value="2"/>
</dbReference>
<keyword evidence="8" id="KW-1185">Reference proteome</keyword>
<evidence type="ECO:0000256" key="3">
    <source>
        <dbReference type="ARBA" id="ARBA00022692"/>
    </source>
</evidence>
<dbReference type="GO" id="GO:0005384">
    <property type="term" value="F:manganese ion transmembrane transporter activity"/>
    <property type="evidence" value="ECO:0007669"/>
    <property type="project" value="TreeGrafter"/>
</dbReference>